<dbReference type="Proteomes" id="UP000308632">
    <property type="component" value="Unassembled WGS sequence"/>
</dbReference>
<dbReference type="Pfam" id="PF08924">
    <property type="entry name" value="Rv2525c_GlyHyd-like"/>
    <property type="match status" value="1"/>
</dbReference>
<dbReference type="InterPro" id="IPR015020">
    <property type="entry name" value="Rv2525c-like_Glyco_Hydro-like"/>
</dbReference>
<comment type="caution">
    <text evidence="2">The sequence shown here is derived from an EMBL/GenBank/DDBJ whole genome shotgun (WGS) entry which is preliminary data.</text>
</comment>
<proteinExistence type="predicted"/>
<gene>
    <name evidence="2" type="ORF">E4U92_13415</name>
</gene>
<dbReference type="Gene3D" id="3.20.20.80">
    <property type="entry name" value="Glycosidases"/>
    <property type="match status" value="1"/>
</dbReference>
<sequence>MPSRPDPLPDPRPDPVLSSLLVRSRTALLTWASAAALAVATVLATAPVAAAEPATTAAYPAGATATRYSGLAFDACTAPPLTTIRAWSASPYRALGVYLSGVNRTCAQPQLTASWVASVSALRWRLLPIHKGLQPSCGARASDAKISTSATTARSQGTAAATQAVAAAKALGMLPGSALYNDIENYSQTNATCRTSVLSYVSGWTKELHRLGWLSGVYMNLSLGAEQLAGVYTSTGYARPDALWVARYDGVDSLKGWAGVADGKWAVHQRAKQFRGGHDETYGGVRVNIDTDRLDTPVATVAYPYRTTAAVTARSGPTTAAAAVTSYARGATVRAVCQTSGPKVGTSTVWDKLSTGTYVADHYVDTPSATTWSPPLPRCAYPYQIASATGVTERSGPGTSSTALGTAPNGALAWVTCQKSGTAVGGTKVWDRLDNGHYVSDHYVSTPSGTTYSKPVPRC</sequence>
<accession>A0A4U5X3P0</accession>
<evidence type="ECO:0000313" key="3">
    <source>
        <dbReference type="Proteomes" id="UP000308632"/>
    </source>
</evidence>
<dbReference type="InterPro" id="IPR017853">
    <property type="entry name" value="GH"/>
</dbReference>
<reference evidence="2 3" key="1">
    <citation type="submission" date="2019-04" db="EMBL/GenBank/DDBJ databases">
        <title>Streptomyces lasaliensis sp.nov., an Actinomycete isolated from soil which produces the polyether antibiotic lasalocid.</title>
        <authorList>
            <person name="Erwin G."/>
            <person name="Haber C."/>
        </authorList>
    </citation>
    <scope>NUCLEOTIDE SEQUENCE [LARGE SCALE GENOMIC DNA]</scope>
    <source>
        <strain evidence="2 3">DSM 40089</strain>
    </source>
</reference>
<dbReference type="SUPFAM" id="SSF51445">
    <property type="entry name" value="(Trans)glycosidases"/>
    <property type="match status" value="1"/>
</dbReference>
<evidence type="ECO:0000313" key="2">
    <source>
        <dbReference type="EMBL" id="TKT08641.1"/>
    </source>
</evidence>
<organism evidence="2 3">
    <name type="scientific">Streptomyces galbus</name>
    <dbReference type="NCBI Taxonomy" id="33898"/>
    <lineage>
        <taxon>Bacteria</taxon>
        <taxon>Bacillati</taxon>
        <taxon>Actinomycetota</taxon>
        <taxon>Actinomycetes</taxon>
        <taxon>Kitasatosporales</taxon>
        <taxon>Streptomycetaceae</taxon>
        <taxon>Streptomyces</taxon>
    </lineage>
</organism>
<dbReference type="PROSITE" id="PS51318">
    <property type="entry name" value="TAT"/>
    <property type="match status" value="1"/>
</dbReference>
<name>A0A4U5X3P0_STRGB</name>
<protein>
    <submittedName>
        <fullName evidence="2">DUF1906 domain-containing protein</fullName>
    </submittedName>
</protein>
<evidence type="ECO:0000259" key="1">
    <source>
        <dbReference type="Pfam" id="PF08924"/>
    </source>
</evidence>
<dbReference type="RefSeq" id="WP_137300599.1">
    <property type="nucleotide sequence ID" value="NZ_BMVD01000001.1"/>
</dbReference>
<dbReference type="AlphaFoldDB" id="A0A4U5X3P0"/>
<dbReference type="InterPro" id="IPR006311">
    <property type="entry name" value="TAT_signal"/>
</dbReference>
<feature type="domain" description="Rv2525c-like glycoside hydrolase-like" evidence="1">
    <location>
        <begin position="86"/>
        <end position="293"/>
    </location>
</feature>
<dbReference type="EMBL" id="SZPR01000012">
    <property type="protein sequence ID" value="TKT08641.1"/>
    <property type="molecule type" value="Genomic_DNA"/>
</dbReference>